<evidence type="ECO:0000256" key="4">
    <source>
        <dbReference type="ARBA" id="ARBA00022801"/>
    </source>
</evidence>
<dbReference type="EC" id="3.6.1.1" evidence="2"/>
<organism evidence="7 8">
    <name type="scientific">Haliscomenobacter hydrossis (strain ATCC 27775 / DSM 1100 / LMG 10767 / O)</name>
    <dbReference type="NCBI Taxonomy" id="760192"/>
    <lineage>
        <taxon>Bacteria</taxon>
        <taxon>Pseudomonadati</taxon>
        <taxon>Bacteroidota</taxon>
        <taxon>Saprospiria</taxon>
        <taxon>Saprospirales</taxon>
        <taxon>Haliscomenobacteraceae</taxon>
        <taxon>Haliscomenobacter</taxon>
    </lineage>
</organism>
<evidence type="ECO:0000256" key="2">
    <source>
        <dbReference type="ARBA" id="ARBA00012146"/>
    </source>
</evidence>
<dbReference type="EMBL" id="CP002691">
    <property type="protein sequence ID" value="AEE53657.1"/>
    <property type="molecule type" value="Genomic_DNA"/>
</dbReference>
<dbReference type="GO" id="GO:0004427">
    <property type="term" value="F:inorganic diphosphate phosphatase activity"/>
    <property type="evidence" value="ECO:0007669"/>
    <property type="project" value="UniProtKB-EC"/>
</dbReference>
<dbReference type="Proteomes" id="UP000008461">
    <property type="component" value="Chromosome"/>
</dbReference>
<evidence type="ECO:0000313" key="7">
    <source>
        <dbReference type="EMBL" id="AEE53657.1"/>
    </source>
</evidence>
<keyword evidence="6" id="KW-0732">Signal</keyword>
<accession>F4KY32</accession>
<dbReference type="PANTHER" id="PTHR10286">
    <property type="entry name" value="INORGANIC PYROPHOSPHATASE"/>
    <property type="match status" value="1"/>
</dbReference>
<sequence length="204" mass="22975">MRKLYTFLFLLLIFSTIACKRENNPKVTMTNYKKLPLRGEQGFNAVIEVPAGTNRKLEIQPDGQFVAEQVQGKARVVDFLPYPGNYGFIPSTLMDEERGGDGDALDVIIIGETVPVGSVQEFIPIAVLKMIDEGENDTKIIGIPADPALRVIRATNFEQFMLEYDAAKRIIETWFVHYQGYGTVQVLGWEDEKSALAEIEKWTL</sequence>
<dbReference type="SUPFAM" id="SSF50324">
    <property type="entry name" value="Inorganic pyrophosphatase"/>
    <property type="match status" value="1"/>
</dbReference>
<dbReference type="KEGG" id="hhy:Halhy_5834"/>
<gene>
    <name evidence="7" type="ordered locus">Halhy_5834</name>
</gene>
<dbReference type="InterPro" id="IPR008162">
    <property type="entry name" value="Pyrophosphatase"/>
</dbReference>
<keyword evidence="8" id="KW-1185">Reference proteome</keyword>
<protein>
    <recommendedName>
        <fullName evidence="2">inorganic diphosphatase</fullName>
        <ecNumber evidence="2">3.6.1.1</ecNumber>
    </recommendedName>
</protein>
<reference evidence="7 8" key="1">
    <citation type="journal article" date="2011" name="Stand. Genomic Sci.">
        <title>Complete genome sequence of Haliscomenobacter hydrossis type strain (O).</title>
        <authorList>
            <consortium name="US DOE Joint Genome Institute (JGI-PGF)"/>
            <person name="Daligault H."/>
            <person name="Lapidus A."/>
            <person name="Zeytun A."/>
            <person name="Nolan M."/>
            <person name="Lucas S."/>
            <person name="Del Rio T.G."/>
            <person name="Tice H."/>
            <person name="Cheng J.F."/>
            <person name="Tapia R."/>
            <person name="Han C."/>
            <person name="Goodwin L."/>
            <person name="Pitluck S."/>
            <person name="Liolios K."/>
            <person name="Pagani I."/>
            <person name="Ivanova N."/>
            <person name="Huntemann M."/>
            <person name="Mavromatis K."/>
            <person name="Mikhailova N."/>
            <person name="Pati A."/>
            <person name="Chen A."/>
            <person name="Palaniappan K."/>
            <person name="Land M."/>
            <person name="Hauser L."/>
            <person name="Brambilla E.M."/>
            <person name="Rohde M."/>
            <person name="Verbarg S."/>
            <person name="Goker M."/>
            <person name="Bristow J."/>
            <person name="Eisen J.A."/>
            <person name="Markowitz V."/>
            <person name="Hugenholtz P."/>
            <person name="Kyrpides N.C."/>
            <person name="Klenk H.P."/>
            <person name="Woyke T."/>
        </authorList>
    </citation>
    <scope>NUCLEOTIDE SEQUENCE [LARGE SCALE GENOMIC DNA]</scope>
    <source>
        <strain evidence="8">ATCC 27775 / DSM 1100 / LMG 10767 / O</strain>
    </source>
</reference>
<dbReference type="GO" id="GO:0006796">
    <property type="term" value="P:phosphate-containing compound metabolic process"/>
    <property type="evidence" value="ECO:0007669"/>
    <property type="project" value="InterPro"/>
</dbReference>
<proteinExistence type="predicted"/>
<dbReference type="HOGENOM" id="CLU_073198_1_0_10"/>
<feature type="signal peptide" evidence="6">
    <location>
        <begin position="1"/>
        <end position="20"/>
    </location>
</feature>
<dbReference type="Gene3D" id="3.90.80.10">
    <property type="entry name" value="Inorganic pyrophosphatase"/>
    <property type="match status" value="1"/>
</dbReference>
<reference key="2">
    <citation type="submission" date="2011-04" db="EMBL/GenBank/DDBJ databases">
        <title>Complete sequence of chromosome of Haliscomenobacter hydrossis DSM 1100.</title>
        <authorList>
            <consortium name="US DOE Joint Genome Institute (JGI-PGF)"/>
            <person name="Lucas S."/>
            <person name="Han J."/>
            <person name="Lapidus A."/>
            <person name="Bruce D."/>
            <person name="Goodwin L."/>
            <person name="Pitluck S."/>
            <person name="Peters L."/>
            <person name="Kyrpides N."/>
            <person name="Mavromatis K."/>
            <person name="Ivanova N."/>
            <person name="Ovchinnikova G."/>
            <person name="Pagani I."/>
            <person name="Daligault H."/>
            <person name="Detter J.C."/>
            <person name="Han C."/>
            <person name="Land M."/>
            <person name="Hauser L."/>
            <person name="Markowitz V."/>
            <person name="Cheng J.-F."/>
            <person name="Hugenholtz P."/>
            <person name="Woyke T."/>
            <person name="Wu D."/>
            <person name="Verbarg S."/>
            <person name="Frueling A."/>
            <person name="Brambilla E."/>
            <person name="Klenk H.-P."/>
            <person name="Eisen J.A."/>
        </authorList>
    </citation>
    <scope>NUCLEOTIDE SEQUENCE</scope>
    <source>
        <strain>DSM 1100</strain>
    </source>
</reference>
<dbReference type="AlphaFoldDB" id="F4KY32"/>
<keyword evidence="3" id="KW-0479">Metal-binding</keyword>
<evidence type="ECO:0000256" key="3">
    <source>
        <dbReference type="ARBA" id="ARBA00022723"/>
    </source>
</evidence>
<evidence type="ECO:0000256" key="6">
    <source>
        <dbReference type="SAM" id="SignalP"/>
    </source>
</evidence>
<keyword evidence="4" id="KW-0378">Hydrolase</keyword>
<dbReference type="STRING" id="760192.Halhy_5834"/>
<keyword evidence="5" id="KW-0460">Magnesium</keyword>
<dbReference type="eggNOG" id="COG0221">
    <property type="taxonomic scope" value="Bacteria"/>
</dbReference>
<evidence type="ECO:0000256" key="1">
    <source>
        <dbReference type="ARBA" id="ARBA00001946"/>
    </source>
</evidence>
<dbReference type="Pfam" id="PF00719">
    <property type="entry name" value="Pyrophosphatase"/>
    <property type="match status" value="1"/>
</dbReference>
<dbReference type="InterPro" id="IPR036649">
    <property type="entry name" value="Pyrophosphatase_sf"/>
</dbReference>
<dbReference type="PROSITE" id="PS51257">
    <property type="entry name" value="PROKAR_LIPOPROTEIN"/>
    <property type="match status" value="1"/>
</dbReference>
<name>F4KY32_HALH1</name>
<evidence type="ECO:0000256" key="5">
    <source>
        <dbReference type="ARBA" id="ARBA00022842"/>
    </source>
</evidence>
<dbReference type="GO" id="GO:0000287">
    <property type="term" value="F:magnesium ion binding"/>
    <property type="evidence" value="ECO:0007669"/>
    <property type="project" value="InterPro"/>
</dbReference>
<dbReference type="GO" id="GO:0005737">
    <property type="term" value="C:cytoplasm"/>
    <property type="evidence" value="ECO:0007669"/>
    <property type="project" value="InterPro"/>
</dbReference>
<feature type="chain" id="PRO_5003312280" description="inorganic diphosphatase" evidence="6">
    <location>
        <begin position="21"/>
        <end position="204"/>
    </location>
</feature>
<evidence type="ECO:0000313" key="8">
    <source>
        <dbReference type="Proteomes" id="UP000008461"/>
    </source>
</evidence>
<comment type="cofactor">
    <cofactor evidence="1">
        <name>Mg(2+)</name>
        <dbReference type="ChEBI" id="CHEBI:18420"/>
    </cofactor>
</comment>